<sequence length="56" mass="6464">MNQSHNEEARYHFILMDMVDLIGDYGYDKVMDDLSTAIADKVNRLVGRAVMEEIDD</sequence>
<organism evidence="1">
    <name type="scientific">uncultured Caudovirales phage</name>
    <dbReference type="NCBI Taxonomy" id="2100421"/>
    <lineage>
        <taxon>Viruses</taxon>
        <taxon>Duplodnaviria</taxon>
        <taxon>Heunggongvirae</taxon>
        <taxon>Uroviricota</taxon>
        <taxon>Caudoviricetes</taxon>
        <taxon>Peduoviridae</taxon>
        <taxon>Maltschvirus</taxon>
        <taxon>Maltschvirus maltsch</taxon>
    </lineage>
</organism>
<protein>
    <submittedName>
        <fullName evidence="1">Uncharacterized protein</fullName>
    </submittedName>
</protein>
<proteinExistence type="predicted"/>
<accession>A0A6J5NI72</accession>
<name>A0A6J5NI72_9CAUD</name>
<reference evidence="1" key="1">
    <citation type="submission" date="2020-04" db="EMBL/GenBank/DDBJ databases">
        <authorList>
            <person name="Chiriac C."/>
            <person name="Salcher M."/>
            <person name="Ghai R."/>
            <person name="Kavagutti S V."/>
        </authorList>
    </citation>
    <scope>NUCLEOTIDE SEQUENCE</scope>
</reference>
<gene>
    <name evidence="1" type="ORF">UFOVP678_26</name>
</gene>
<evidence type="ECO:0000313" key="1">
    <source>
        <dbReference type="EMBL" id="CAB4157446.1"/>
    </source>
</evidence>
<dbReference type="EMBL" id="LR796655">
    <property type="protein sequence ID" value="CAB4157446.1"/>
    <property type="molecule type" value="Genomic_DNA"/>
</dbReference>